<evidence type="ECO:0000313" key="1">
    <source>
        <dbReference type="EMBL" id="ERK43010.1"/>
    </source>
</evidence>
<dbReference type="AlphaFoldDB" id="U2NY49"/>
<name>U2NY49_EUBRA</name>
<dbReference type="Proteomes" id="UP000016608">
    <property type="component" value="Unassembled WGS sequence"/>
</dbReference>
<comment type="caution">
    <text evidence="1">The sequence shown here is derived from an EMBL/GenBank/DDBJ whole genome shotgun (WGS) entry which is preliminary data.</text>
</comment>
<accession>U2NY49</accession>
<sequence>MNIKKGSVLYCKQKCGLWMSALQSAEAKCFFRKNKTKTRGNSR</sequence>
<organism evidence="1 2">
    <name type="scientific">Eubacterium ramulus ATCC 29099</name>
    <dbReference type="NCBI Taxonomy" id="1256908"/>
    <lineage>
        <taxon>Bacteria</taxon>
        <taxon>Bacillati</taxon>
        <taxon>Bacillota</taxon>
        <taxon>Clostridia</taxon>
        <taxon>Eubacteriales</taxon>
        <taxon>Eubacteriaceae</taxon>
        <taxon>Eubacterium</taxon>
    </lineage>
</organism>
<gene>
    <name evidence="1" type="ORF">HMPREF0373_02607</name>
</gene>
<keyword evidence="2" id="KW-1185">Reference proteome</keyword>
<protein>
    <submittedName>
        <fullName evidence="1">Uncharacterized protein</fullName>
    </submittedName>
</protein>
<reference evidence="1 2" key="1">
    <citation type="submission" date="2013-06" db="EMBL/GenBank/DDBJ databases">
        <authorList>
            <person name="Weinstock G."/>
            <person name="Sodergren E."/>
            <person name="Lobos E.A."/>
            <person name="Fulton L."/>
            <person name="Fulton R."/>
            <person name="Courtney L."/>
            <person name="Fronick C."/>
            <person name="O'Laughlin M."/>
            <person name="Godfrey J."/>
            <person name="Wilson R.M."/>
            <person name="Miner T."/>
            <person name="Farmer C."/>
            <person name="Delehaunty K."/>
            <person name="Cordes M."/>
            <person name="Minx P."/>
            <person name="Tomlinson C."/>
            <person name="Chen J."/>
            <person name="Wollam A."/>
            <person name="Pepin K.H."/>
            <person name="Bhonagiri V."/>
            <person name="Zhang X."/>
            <person name="Warren W."/>
            <person name="Mitreva M."/>
            <person name="Mardis E.R."/>
            <person name="Wilson R.K."/>
        </authorList>
    </citation>
    <scope>NUCLEOTIDE SEQUENCE [LARGE SCALE GENOMIC DNA]</scope>
    <source>
        <strain evidence="1 2">ATCC 29099</strain>
    </source>
</reference>
<dbReference type="HOGENOM" id="CLU_3233783_0_0_9"/>
<proteinExistence type="predicted"/>
<evidence type="ECO:0000313" key="2">
    <source>
        <dbReference type="Proteomes" id="UP000016608"/>
    </source>
</evidence>
<dbReference type="EMBL" id="AWVJ01000162">
    <property type="protein sequence ID" value="ERK43010.1"/>
    <property type="molecule type" value="Genomic_DNA"/>
</dbReference>